<evidence type="ECO:0000313" key="2">
    <source>
        <dbReference type="EMBL" id="RDB60320.1"/>
    </source>
</evidence>
<sequence>MNSMAKNESSSRIVTSVVAVISAAALAVSLIAAGFAACAVPDVSTKALASVYSTDGASPFTKDELVAAAVQTKHYTIDDNDKAAVYATIAAINAQEALAGTAGKGAPKIDATANYATGELSGEQVAALETAFDAASERYVLTPDAVSHLDDVFGVVQAAKWWLLAAVVAACVGCTATAFRGGKRLLGRVLAGAGVFVLAVFALLAAWVAIDFDGFFAQFHSLFFAAGTWTFSWDSLLICMYPPEFWVGMGAIWLVVTVACCVVCITIGRLLRKGSTQKR</sequence>
<feature type="transmembrane region" description="Helical" evidence="1">
    <location>
        <begin position="245"/>
        <end position="271"/>
    </location>
</feature>
<protein>
    <submittedName>
        <fullName evidence="2">DUF1461 domain-containing protein</fullName>
    </submittedName>
</protein>
<accession>A0A369LLV8</accession>
<dbReference type="EMBL" id="PPTO01000003">
    <property type="protein sequence ID" value="RDB60320.1"/>
    <property type="molecule type" value="Genomic_DNA"/>
</dbReference>
<dbReference type="InterPro" id="IPR010178">
    <property type="entry name" value="Lit"/>
</dbReference>
<feature type="transmembrane region" description="Helical" evidence="1">
    <location>
        <begin position="161"/>
        <end position="179"/>
    </location>
</feature>
<comment type="caution">
    <text evidence="2">The sequence shown here is derived from an EMBL/GenBank/DDBJ whole genome shotgun (WGS) entry which is preliminary data.</text>
</comment>
<evidence type="ECO:0000313" key="3">
    <source>
        <dbReference type="Proteomes" id="UP000253975"/>
    </source>
</evidence>
<reference evidence="2 3" key="1">
    <citation type="journal article" date="2018" name="Elife">
        <title>Discovery and characterization of a prevalent human gut bacterial enzyme sufficient for the inactivation of a family of plant toxins.</title>
        <authorList>
            <person name="Koppel N."/>
            <person name="Bisanz J.E."/>
            <person name="Pandelia M.E."/>
            <person name="Turnbaugh P.J."/>
            <person name="Balskus E.P."/>
        </authorList>
    </citation>
    <scope>NUCLEOTIDE SEQUENCE [LARGE SCALE GENOMIC DNA]</scope>
    <source>
        <strain evidence="2 3">OB21 GAM31</strain>
    </source>
</reference>
<keyword evidence="1" id="KW-0472">Membrane</keyword>
<name>A0A369LLV8_9ACTN</name>
<dbReference type="Proteomes" id="UP000253975">
    <property type="component" value="Unassembled WGS sequence"/>
</dbReference>
<keyword evidence="1" id="KW-1133">Transmembrane helix</keyword>
<proteinExistence type="predicted"/>
<feature type="transmembrane region" description="Helical" evidence="1">
    <location>
        <begin position="186"/>
        <end position="210"/>
    </location>
</feature>
<dbReference type="AlphaFoldDB" id="A0A369LLV8"/>
<evidence type="ECO:0000256" key="1">
    <source>
        <dbReference type="SAM" id="Phobius"/>
    </source>
</evidence>
<keyword evidence="1" id="KW-0812">Transmembrane</keyword>
<dbReference type="Pfam" id="PF07314">
    <property type="entry name" value="Lit"/>
    <property type="match status" value="1"/>
</dbReference>
<organism evidence="2 3">
    <name type="scientific">Slackia isoflavoniconvertens</name>
    <dbReference type="NCBI Taxonomy" id="572010"/>
    <lineage>
        <taxon>Bacteria</taxon>
        <taxon>Bacillati</taxon>
        <taxon>Actinomycetota</taxon>
        <taxon>Coriobacteriia</taxon>
        <taxon>Eggerthellales</taxon>
        <taxon>Eggerthellaceae</taxon>
        <taxon>Slackia</taxon>
    </lineage>
</organism>
<gene>
    <name evidence="2" type="ORF">C1881_03015</name>
</gene>